<keyword evidence="1" id="KW-0472">Membrane</keyword>
<proteinExistence type="predicted"/>
<keyword evidence="1" id="KW-0812">Transmembrane</keyword>
<dbReference type="Proteomes" id="UP001227831">
    <property type="component" value="Unassembled WGS sequence"/>
</dbReference>
<comment type="caution">
    <text evidence="2">The sequence shown here is derived from an EMBL/GenBank/DDBJ whole genome shotgun (WGS) entry which is preliminary data.</text>
</comment>
<evidence type="ECO:0000256" key="1">
    <source>
        <dbReference type="SAM" id="Phobius"/>
    </source>
</evidence>
<organism evidence="2 3">
    <name type="scientific">Lactiplantibacillus brownii</name>
    <dbReference type="NCBI Taxonomy" id="3069269"/>
    <lineage>
        <taxon>Bacteria</taxon>
        <taxon>Bacillati</taxon>
        <taxon>Bacillota</taxon>
        <taxon>Bacilli</taxon>
        <taxon>Lactobacillales</taxon>
        <taxon>Lactobacillaceae</taxon>
        <taxon>Lactiplantibacillus</taxon>
    </lineage>
</organism>
<accession>A0ABU1A691</accession>
<protein>
    <submittedName>
        <fullName evidence="2">Uncharacterized protein</fullName>
    </submittedName>
</protein>
<keyword evidence="3" id="KW-1185">Reference proteome</keyword>
<evidence type="ECO:0000313" key="3">
    <source>
        <dbReference type="Proteomes" id="UP001227831"/>
    </source>
</evidence>
<feature type="transmembrane region" description="Helical" evidence="1">
    <location>
        <begin position="28"/>
        <end position="61"/>
    </location>
</feature>
<keyword evidence="1" id="KW-1133">Transmembrane helix</keyword>
<gene>
    <name evidence="2" type="ORF">RA086_02275</name>
</gene>
<sequence length="64" mass="7166">MSQNKKYIVIEQDAEPESSVGFFTKVKVYLLLTVISVVIGAFSAPFGWLFFLLSVVIAHLVMKD</sequence>
<reference evidence="2 3" key="1">
    <citation type="journal article" date="2023" name="Int. J. Syst. Evol. Microbiol.">
        <title>Lactiplantibacillus brownii sp. nov., a novel psychrotolerant species isolated from sauerkraut.</title>
        <authorList>
            <person name="Heng Y.C."/>
            <person name="Silvaraju S."/>
            <person name="Lee J.K.Y."/>
            <person name="Kittelmann S."/>
        </authorList>
    </citation>
    <scope>NUCLEOTIDE SEQUENCE [LARGE SCALE GENOMIC DNA]</scope>
    <source>
        <strain evidence="2 3">WILCCON 0030</strain>
    </source>
</reference>
<name>A0ABU1A691_9LACO</name>
<dbReference type="EMBL" id="JAVCWF010000001">
    <property type="protein sequence ID" value="MDQ7936471.1"/>
    <property type="molecule type" value="Genomic_DNA"/>
</dbReference>
<evidence type="ECO:0000313" key="2">
    <source>
        <dbReference type="EMBL" id="MDQ7936471.1"/>
    </source>
</evidence>
<dbReference type="RefSeq" id="WP_308702300.1">
    <property type="nucleotide sequence ID" value="NZ_AP027463.1"/>
</dbReference>